<keyword evidence="2" id="KW-1185">Reference proteome</keyword>
<dbReference type="Proteomes" id="UP001055072">
    <property type="component" value="Unassembled WGS sequence"/>
</dbReference>
<evidence type="ECO:0000313" key="1">
    <source>
        <dbReference type="EMBL" id="KAI0085311.1"/>
    </source>
</evidence>
<proteinExistence type="predicted"/>
<evidence type="ECO:0000313" key="2">
    <source>
        <dbReference type="Proteomes" id="UP001055072"/>
    </source>
</evidence>
<comment type="caution">
    <text evidence="1">The sequence shown here is derived from an EMBL/GenBank/DDBJ whole genome shotgun (WGS) entry which is preliminary data.</text>
</comment>
<reference evidence="1" key="1">
    <citation type="journal article" date="2021" name="Environ. Microbiol.">
        <title>Gene family expansions and transcriptome signatures uncover fungal adaptations to wood decay.</title>
        <authorList>
            <person name="Hage H."/>
            <person name="Miyauchi S."/>
            <person name="Viragh M."/>
            <person name="Drula E."/>
            <person name="Min B."/>
            <person name="Chaduli D."/>
            <person name="Navarro D."/>
            <person name="Favel A."/>
            <person name="Norest M."/>
            <person name="Lesage-Meessen L."/>
            <person name="Balint B."/>
            <person name="Merenyi Z."/>
            <person name="de Eugenio L."/>
            <person name="Morin E."/>
            <person name="Martinez A.T."/>
            <person name="Baldrian P."/>
            <person name="Stursova M."/>
            <person name="Martinez M.J."/>
            <person name="Novotny C."/>
            <person name="Magnuson J.K."/>
            <person name="Spatafora J.W."/>
            <person name="Maurice S."/>
            <person name="Pangilinan J."/>
            <person name="Andreopoulos W."/>
            <person name="LaButti K."/>
            <person name="Hundley H."/>
            <person name="Na H."/>
            <person name="Kuo A."/>
            <person name="Barry K."/>
            <person name="Lipzen A."/>
            <person name="Henrissat B."/>
            <person name="Riley R."/>
            <person name="Ahrendt S."/>
            <person name="Nagy L.G."/>
            <person name="Grigoriev I.V."/>
            <person name="Martin F."/>
            <person name="Rosso M.N."/>
        </authorList>
    </citation>
    <scope>NUCLEOTIDE SEQUENCE</scope>
    <source>
        <strain evidence="1">CBS 384.51</strain>
    </source>
</reference>
<sequence length="287" mass="31174">MQTTTGNRRDSLLELFDPLVNTTPHTPPRSSSTGSKSPDSSVGSSSDKENDNPTPSRCGPVTEYFMRVYKDPKHTQLTEPQSPSGRLIDLSMTVEDEDSENRASGEDGERMEGVEDFGGCLGPDDSAAEYLQEMRMPLAELQLEKLSLPAEQPEAAMDIDPESTHHDDNATQPRSSQPGHSQPLRSVITAPAPFGTPLADIINSINYGSSPSISICPPDDDIVFEPEYESPLPRNSNPSTSDDSHLSPDSSLTSFRTAGTLRRTITSSANDPRRISCDLQSSFSLVF</sequence>
<dbReference type="EMBL" id="MU274932">
    <property type="protein sequence ID" value="KAI0085311.1"/>
    <property type="molecule type" value="Genomic_DNA"/>
</dbReference>
<gene>
    <name evidence="1" type="ORF">BDY19DRAFT_966527</name>
</gene>
<organism evidence="1 2">
    <name type="scientific">Irpex rosettiformis</name>
    <dbReference type="NCBI Taxonomy" id="378272"/>
    <lineage>
        <taxon>Eukaryota</taxon>
        <taxon>Fungi</taxon>
        <taxon>Dikarya</taxon>
        <taxon>Basidiomycota</taxon>
        <taxon>Agaricomycotina</taxon>
        <taxon>Agaricomycetes</taxon>
        <taxon>Polyporales</taxon>
        <taxon>Irpicaceae</taxon>
        <taxon>Irpex</taxon>
    </lineage>
</organism>
<accession>A0ACB8TTE7</accession>
<protein>
    <submittedName>
        <fullName evidence="1">Uncharacterized protein</fullName>
    </submittedName>
</protein>
<name>A0ACB8TTE7_9APHY</name>